<dbReference type="EMBL" id="UGPN01000002">
    <property type="protein sequence ID" value="STY60129.1"/>
    <property type="molecule type" value="Genomic_DNA"/>
</dbReference>
<protein>
    <submittedName>
        <fullName evidence="1">Cytochrome c-type protein TorC</fullName>
    </submittedName>
</protein>
<dbReference type="Pfam" id="PF09626">
    <property type="entry name" value="DHC"/>
    <property type="match status" value="1"/>
</dbReference>
<dbReference type="InterPro" id="IPR036280">
    <property type="entry name" value="Multihaem_cyt_sf"/>
</dbReference>
<sequence>MKLQAWIGKAQLLDDVTPIWANAENQYKTQCSTCHRQPDVAHFDSNSWIGLFNGMVGFTNMDKQTGKEVLRYLQMHASDSEEAKH</sequence>
<evidence type="ECO:0000313" key="2">
    <source>
        <dbReference type="Proteomes" id="UP000254802"/>
    </source>
</evidence>
<name>A0A378MXS2_MANHA</name>
<dbReference type="AlphaFoldDB" id="A0A378MXS2"/>
<dbReference type="SUPFAM" id="SSF48695">
    <property type="entry name" value="Multiheme cytochromes"/>
    <property type="match status" value="1"/>
</dbReference>
<dbReference type="InterPro" id="IPR018588">
    <property type="entry name" value="Dihaem_cytochrome-c"/>
</dbReference>
<evidence type="ECO:0000313" key="1">
    <source>
        <dbReference type="EMBL" id="STY60129.1"/>
    </source>
</evidence>
<organism evidence="1 2">
    <name type="scientific">Mannheimia haemolytica</name>
    <name type="common">Pasteurella haemolytica</name>
    <dbReference type="NCBI Taxonomy" id="75985"/>
    <lineage>
        <taxon>Bacteria</taxon>
        <taxon>Pseudomonadati</taxon>
        <taxon>Pseudomonadota</taxon>
        <taxon>Gammaproteobacteria</taxon>
        <taxon>Pasteurellales</taxon>
        <taxon>Pasteurellaceae</taxon>
        <taxon>Mannheimia</taxon>
    </lineage>
</organism>
<gene>
    <name evidence="1" type="primary">torC_3</name>
    <name evidence="1" type="ORF">NCTC10638_01322</name>
</gene>
<dbReference type="Proteomes" id="UP000254802">
    <property type="component" value="Unassembled WGS sequence"/>
</dbReference>
<accession>A0A378MXS2</accession>
<reference evidence="1 2" key="1">
    <citation type="submission" date="2018-06" db="EMBL/GenBank/DDBJ databases">
        <authorList>
            <consortium name="Pathogen Informatics"/>
            <person name="Doyle S."/>
        </authorList>
    </citation>
    <scope>NUCLEOTIDE SEQUENCE [LARGE SCALE GENOMIC DNA]</scope>
    <source>
        <strain evidence="1 2">NCTC10638</strain>
    </source>
</reference>
<dbReference type="STRING" id="75985.WC39_12135"/>
<proteinExistence type="predicted"/>